<name>A0A915NVN6_9BILA</name>
<feature type="region of interest" description="Disordered" evidence="1">
    <location>
        <begin position="41"/>
        <end position="61"/>
    </location>
</feature>
<evidence type="ECO:0000313" key="3">
    <source>
        <dbReference type="WBParaSite" id="scf7180000422049.g8180"/>
    </source>
</evidence>
<accession>A0A915NVN6</accession>
<dbReference type="Proteomes" id="UP000887560">
    <property type="component" value="Unplaced"/>
</dbReference>
<sequence length="139" mass="15908">TSLEWPASKVLTTNESTSNMSTSNKPTFSFKKFFYKKIGSSYNSSTRNGSKTKNLPNQKTSTNDEIQKMLADHKLKMQLIAKEGKPAINLKRKNCETNDGEEMKKQNKRINWKPKLEVIKEETKPPAFNFLKNPFSSKS</sequence>
<organism evidence="2 3">
    <name type="scientific">Meloidogyne floridensis</name>
    <dbReference type="NCBI Taxonomy" id="298350"/>
    <lineage>
        <taxon>Eukaryota</taxon>
        <taxon>Metazoa</taxon>
        <taxon>Ecdysozoa</taxon>
        <taxon>Nematoda</taxon>
        <taxon>Chromadorea</taxon>
        <taxon>Rhabditida</taxon>
        <taxon>Tylenchina</taxon>
        <taxon>Tylenchomorpha</taxon>
        <taxon>Tylenchoidea</taxon>
        <taxon>Meloidogynidae</taxon>
        <taxon>Meloidogyninae</taxon>
        <taxon>Meloidogyne</taxon>
    </lineage>
</organism>
<dbReference type="AlphaFoldDB" id="A0A915NVN6"/>
<feature type="compositionally biased region" description="Low complexity" evidence="1">
    <location>
        <begin position="12"/>
        <end position="23"/>
    </location>
</feature>
<evidence type="ECO:0000313" key="2">
    <source>
        <dbReference type="Proteomes" id="UP000887560"/>
    </source>
</evidence>
<proteinExistence type="predicted"/>
<protein>
    <submittedName>
        <fullName evidence="3">Uncharacterized protein</fullName>
    </submittedName>
</protein>
<dbReference type="WBParaSite" id="scf7180000422049.g8180">
    <property type="protein sequence ID" value="scf7180000422049.g8180"/>
    <property type="gene ID" value="scf7180000422049.g8180"/>
</dbReference>
<reference evidence="3" key="1">
    <citation type="submission" date="2022-11" db="UniProtKB">
        <authorList>
            <consortium name="WormBaseParasite"/>
        </authorList>
    </citation>
    <scope>IDENTIFICATION</scope>
</reference>
<evidence type="ECO:0000256" key="1">
    <source>
        <dbReference type="SAM" id="MobiDB-lite"/>
    </source>
</evidence>
<keyword evidence="2" id="KW-1185">Reference proteome</keyword>
<feature type="region of interest" description="Disordered" evidence="1">
    <location>
        <begin position="1"/>
        <end position="23"/>
    </location>
</feature>